<dbReference type="Gene3D" id="1.10.10.10">
    <property type="entry name" value="Winged helix-like DNA-binding domain superfamily/Winged helix DNA-binding domain"/>
    <property type="match status" value="1"/>
</dbReference>
<dbReference type="GO" id="GO:0003700">
    <property type="term" value="F:DNA-binding transcription factor activity"/>
    <property type="evidence" value="ECO:0007669"/>
    <property type="project" value="InterPro"/>
</dbReference>
<dbReference type="GO" id="GO:0003677">
    <property type="term" value="F:DNA binding"/>
    <property type="evidence" value="ECO:0007669"/>
    <property type="project" value="UniProtKB-KW"/>
</dbReference>
<dbReference type="RefSeq" id="WP_084918537.1">
    <property type="nucleotide sequence ID" value="NZ_JAHZNS010000018.1"/>
</dbReference>
<accession>A0A244EQ06</accession>
<dbReference type="Pfam" id="PF00126">
    <property type="entry name" value="HTH_1"/>
    <property type="match status" value="1"/>
</dbReference>
<proteinExistence type="inferred from homology"/>
<evidence type="ECO:0000256" key="3">
    <source>
        <dbReference type="ARBA" id="ARBA00023125"/>
    </source>
</evidence>
<dbReference type="PANTHER" id="PTHR30579:SF7">
    <property type="entry name" value="HTH-TYPE TRANSCRIPTIONAL REGULATOR LRHA-RELATED"/>
    <property type="match status" value="1"/>
</dbReference>
<dbReference type="SUPFAM" id="SSF53850">
    <property type="entry name" value="Periplasmic binding protein-like II"/>
    <property type="match status" value="1"/>
</dbReference>
<evidence type="ECO:0000313" key="7">
    <source>
        <dbReference type="Proteomes" id="UP000195128"/>
    </source>
</evidence>
<dbReference type="Gene3D" id="3.40.190.10">
    <property type="entry name" value="Periplasmic binding protein-like II"/>
    <property type="match status" value="2"/>
</dbReference>
<reference evidence="6 7" key="1">
    <citation type="submission" date="2017-01" db="EMBL/GenBank/DDBJ databases">
        <authorList>
            <person name="Mah S.A."/>
            <person name="Swanson W.J."/>
            <person name="Moy G.W."/>
            <person name="Vacquier V.D."/>
        </authorList>
    </citation>
    <scope>NUCLEOTIDE SEQUENCE [LARGE SCALE GENOMIC DNA]</scope>
    <source>
        <strain evidence="6">PDD-32b-74</strain>
    </source>
</reference>
<feature type="domain" description="HTH lysR-type" evidence="5">
    <location>
        <begin position="7"/>
        <end position="64"/>
    </location>
</feature>
<organism evidence="6 7">
    <name type="scientific">Pseudomonas syringae</name>
    <dbReference type="NCBI Taxonomy" id="317"/>
    <lineage>
        <taxon>Bacteria</taxon>
        <taxon>Pseudomonadati</taxon>
        <taxon>Pseudomonadota</taxon>
        <taxon>Gammaproteobacteria</taxon>
        <taxon>Pseudomonadales</taxon>
        <taxon>Pseudomonadaceae</taxon>
        <taxon>Pseudomonas</taxon>
    </lineage>
</organism>
<dbReference type="EMBL" id="MTSA01000011">
    <property type="protein sequence ID" value="OUM06595.1"/>
    <property type="molecule type" value="Genomic_DNA"/>
</dbReference>
<dbReference type="PROSITE" id="PS50931">
    <property type="entry name" value="HTH_LYSR"/>
    <property type="match status" value="1"/>
</dbReference>
<dbReference type="PANTHER" id="PTHR30579">
    <property type="entry name" value="TRANSCRIPTIONAL REGULATOR"/>
    <property type="match status" value="1"/>
</dbReference>
<evidence type="ECO:0000259" key="5">
    <source>
        <dbReference type="PROSITE" id="PS50931"/>
    </source>
</evidence>
<comment type="similarity">
    <text evidence="1">Belongs to the LysR transcriptional regulatory family.</text>
</comment>
<dbReference type="InterPro" id="IPR036390">
    <property type="entry name" value="WH_DNA-bd_sf"/>
</dbReference>
<name>A0A244EQ06_PSESX</name>
<dbReference type="InterPro" id="IPR050176">
    <property type="entry name" value="LTTR"/>
</dbReference>
<dbReference type="SUPFAM" id="SSF46785">
    <property type="entry name" value="Winged helix' DNA-binding domain"/>
    <property type="match status" value="1"/>
</dbReference>
<dbReference type="AlphaFoldDB" id="A0A244EQ06"/>
<keyword evidence="3" id="KW-0238">DNA-binding</keyword>
<evidence type="ECO:0000256" key="2">
    <source>
        <dbReference type="ARBA" id="ARBA00023015"/>
    </source>
</evidence>
<gene>
    <name evidence="6" type="ORF">BW686_16020</name>
</gene>
<dbReference type="InterPro" id="IPR036388">
    <property type="entry name" value="WH-like_DNA-bd_sf"/>
</dbReference>
<dbReference type="OrthoDB" id="5723059at2"/>
<dbReference type="Pfam" id="PF03466">
    <property type="entry name" value="LysR_substrate"/>
    <property type="match status" value="1"/>
</dbReference>
<dbReference type="InterPro" id="IPR005119">
    <property type="entry name" value="LysR_subst-bd"/>
</dbReference>
<evidence type="ECO:0000256" key="4">
    <source>
        <dbReference type="ARBA" id="ARBA00023163"/>
    </source>
</evidence>
<keyword evidence="2" id="KW-0805">Transcription regulation</keyword>
<evidence type="ECO:0000313" key="6">
    <source>
        <dbReference type="EMBL" id="OUM06595.1"/>
    </source>
</evidence>
<evidence type="ECO:0000256" key="1">
    <source>
        <dbReference type="ARBA" id="ARBA00009437"/>
    </source>
</evidence>
<dbReference type="InterPro" id="IPR000847">
    <property type="entry name" value="LysR_HTH_N"/>
</dbReference>
<protein>
    <submittedName>
        <fullName evidence="6">LysR family transcriptional regulator</fullName>
    </submittedName>
</protein>
<comment type="caution">
    <text evidence="6">The sequence shown here is derived from an EMBL/GenBank/DDBJ whole genome shotgun (WGS) entry which is preliminary data.</text>
</comment>
<sequence>MSRIFDIDTNLWRTFKSVSETRSITRSAVILCKTPPAISMQIKKLEALLELKLFVRGDDGFRLTLIGEEVLAAAEKILAMHDNLFRLKNKNPDSELRLGMPDDYALFFLHSIVKSLTRSDPALKIKLVCKTSLLLIEDMKLGRLDLAVVAVPESQVIEHSEHIRHETLHWIGDAELVMAGYPIPLVHFPEGCICREVCVKSLELAQMASEIRFTSESNFAVFNAIGAGVGIGVGELSLIPADTPIIRSSLLPPLPAIKMCVLSSNDRISRSVLARISTSVALSVNSVCETNIIGNIHPKNAFAVGAF</sequence>
<dbReference type="Proteomes" id="UP000195128">
    <property type="component" value="Unassembled WGS sequence"/>
</dbReference>
<keyword evidence="4" id="KW-0804">Transcription</keyword>